<dbReference type="RefSeq" id="WP_165922983.1">
    <property type="nucleotide sequence ID" value="NZ_BHVT01000010.1"/>
</dbReference>
<accession>A0A4R3Y0J9</accession>
<protein>
    <submittedName>
        <fullName evidence="2">Spondin N</fullName>
    </submittedName>
</protein>
<dbReference type="Proteomes" id="UP000295367">
    <property type="component" value="Unassembled WGS sequence"/>
</dbReference>
<feature type="signal peptide" evidence="1">
    <location>
        <begin position="1"/>
        <end position="25"/>
    </location>
</feature>
<reference evidence="2 3" key="1">
    <citation type="submission" date="2019-03" db="EMBL/GenBank/DDBJ databases">
        <title>Genomic Encyclopedia of Type Strains, Phase IV (KMG-IV): sequencing the most valuable type-strain genomes for metagenomic binning, comparative biology and taxonomic classification.</title>
        <authorList>
            <person name="Goeker M."/>
        </authorList>
    </citation>
    <scope>NUCLEOTIDE SEQUENCE [LARGE SCALE GENOMIC DNA]</scope>
    <source>
        <strain evidence="2 3">DSM 100309</strain>
    </source>
</reference>
<keyword evidence="3" id="KW-1185">Reference proteome</keyword>
<evidence type="ECO:0000313" key="3">
    <source>
        <dbReference type="Proteomes" id="UP000295367"/>
    </source>
</evidence>
<sequence>MKKPLLSIMAAAITASAFFSIPATYADEGGIRHYAITITNITRGQIIAPPAVIAHNDDYKMFTLGGVPSYELAQLAEAGNGSLVLSAAASMPSVYKTVLGSGGILPGASQTIEIETTKKFPEISIGAMLATTNDGFMAIRGVSAPSRGSVTVEAQGYDAGSEANSDTCAFIPGPPCGDTNHNPAAPEGYVHVHEGIHSVSGGTLNAAQLDWRNPVAQIEIKRID</sequence>
<dbReference type="InterPro" id="IPR009465">
    <property type="entry name" value="Spondin_N"/>
</dbReference>
<dbReference type="InterPro" id="IPR038678">
    <property type="entry name" value="Spondin_N_sf"/>
</dbReference>
<organism evidence="2 3">
    <name type="scientific">Sulfurirhabdus autotrophica</name>
    <dbReference type="NCBI Taxonomy" id="1706046"/>
    <lineage>
        <taxon>Bacteria</taxon>
        <taxon>Pseudomonadati</taxon>
        <taxon>Pseudomonadota</taxon>
        <taxon>Betaproteobacteria</taxon>
        <taxon>Nitrosomonadales</taxon>
        <taxon>Sulfuricellaceae</taxon>
        <taxon>Sulfurirhabdus</taxon>
    </lineage>
</organism>
<dbReference type="NCBIfam" id="NF038123">
    <property type="entry name" value="NF038123_dom"/>
    <property type="match status" value="1"/>
</dbReference>
<comment type="caution">
    <text evidence="2">The sequence shown here is derived from an EMBL/GenBank/DDBJ whole genome shotgun (WGS) entry which is preliminary data.</text>
</comment>
<keyword evidence="1" id="KW-0732">Signal</keyword>
<evidence type="ECO:0000256" key="1">
    <source>
        <dbReference type="SAM" id="SignalP"/>
    </source>
</evidence>
<name>A0A4R3Y0J9_9PROT</name>
<dbReference type="EMBL" id="SMCO01000010">
    <property type="protein sequence ID" value="TCV85186.1"/>
    <property type="molecule type" value="Genomic_DNA"/>
</dbReference>
<evidence type="ECO:0000313" key="2">
    <source>
        <dbReference type="EMBL" id="TCV85186.1"/>
    </source>
</evidence>
<dbReference type="Gene3D" id="2.60.40.2130">
    <property type="entry name" value="F-spondin domain"/>
    <property type="match status" value="1"/>
</dbReference>
<proteinExistence type="predicted"/>
<gene>
    <name evidence="2" type="ORF">EDC63_11075</name>
</gene>
<feature type="chain" id="PRO_5020260703" evidence="1">
    <location>
        <begin position="26"/>
        <end position="224"/>
    </location>
</feature>
<dbReference type="AlphaFoldDB" id="A0A4R3Y0J9"/>